<dbReference type="AlphaFoldDB" id="A0AA88X6J1"/>
<organism evidence="1 2">
    <name type="scientific">Escallonia herrerae</name>
    <dbReference type="NCBI Taxonomy" id="1293975"/>
    <lineage>
        <taxon>Eukaryota</taxon>
        <taxon>Viridiplantae</taxon>
        <taxon>Streptophyta</taxon>
        <taxon>Embryophyta</taxon>
        <taxon>Tracheophyta</taxon>
        <taxon>Spermatophyta</taxon>
        <taxon>Magnoliopsida</taxon>
        <taxon>eudicotyledons</taxon>
        <taxon>Gunneridae</taxon>
        <taxon>Pentapetalae</taxon>
        <taxon>asterids</taxon>
        <taxon>campanulids</taxon>
        <taxon>Escalloniales</taxon>
        <taxon>Escalloniaceae</taxon>
        <taxon>Escallonia</taxon>
    </lineage>
</organism>
<gene>
    <name evidence="1" type="ORF">RJ639_030976</name>
</gene>
<evidence type="ECO:0000313" key="2">
    <source>
        <dbReference type="Proteomes" id="UP001188597"/>
    </source>
</evidence>
<proteinExistence type="predicted"/>
<evidence type="ECO:0000313" key="1">
    <source>
        <dbReference type="EMBL" id="KAK3036535.1"/>
    </source>
</evidence>
<reference evidence="1" key="1">
    <citation type="submission" date="2022-12" db="EMBL/GenBank/DDBJ databases">
        <title>Draft genome assemblies for two species of Escallonia (Escalloniales).</title>
        <authorList>
            <person name="Chanderbali A."/>
            <person name="Dervinis C."/>
            <person name="Anghel I."/>
            <person name="Soltis D."/>
            <person name="Soltis P."/>
            <person name="Zapata F."/>
        </authorList>
    </citation>
    <scope>NUCLEOTIDE SEQUENCE</scope>
    <source>
        <strain evidence="1">UCBG64.0493</strain>
        <tissue evidence="1">Leaf</tissue>
    </source>
</reference>
<dbReference type="EMBL" id="JAVXUP010000145">
    <property type="protein sequence ID" value="KAK3036535.1"/>
    <property type="molecule type" value="Genomic_DNA"/>
</dbReference>
<comment type="caution">
    <text evidence="1">The sequence shown here is derived from an EMBL/GenBank/DDBJ whole genome shotgun (WGS) entry which is preliminary data.</text>
</comment>
<accession>A0AA88X6J1</accession>
<protein>
    <submittedName>
        <fullName evidence="1">Uncharacterized protein</fullName>
    </submittedName>
</protein>
<dbReference type="Proteomes" id="UP001188597">
    <property type="component" value="Unassembled WGS sequence"/>
</dbReference>
<name>A0AA88X6J1_9ASTE</name>
<keyword evidence="2" id="KW-1185">Reference proteome</keyword>
<sequence length="183" mass="20507">MLSGEIYQTITADGAAKRKNSPIARNAFFEKGTQLELGKTVKLHLELEQETFARPKLIASAEDFTGCAKVWGRVPDLCAVTGSCCPWLENDKLVRHRRCATFKLTTPQKLPAVGKISADNINPENAFVVNFESKVNPKWHAWSVLLKLCTRFAALSHPAYVCIRMPLYKTLHSNLKRPLGDIR</sequence>